<proteinExistence type="predicted"/>
<name>A0A645AED4_9ZZZZ</name>
<organism evidence="1">
    <name type="scientific">bioreactor metagenome</name>
    <dbReference type="NCBI Taxonomy" id="1076179"/>
    <lineage>
        <taxon>unclassified sequences</taxon>
        <taxon>metagenomes</taxon>
        <taxon>ecological metagenomes</taxon>
    </lineage>
</organism>
<dbReference type="EMBL" id="VSSQ01012423">
    <property type="protein sequence ID" value="MPM49203.1"/>
    <property type="molecule type" value="Genomic_DNA"/>
</dbReference>
<sequence>MRRTNEKACILQCRLCVAGVWFVCGLLGLHQRDDVIGGLIGRHAAGTVETVLPIGDVHVLHADRGAAARCMDELAVTQVDAHMAEGTAHGIEEHQIAGAQVFFVDHFGGVGLLLGNARQHQPLGLLENGAHEAAAIEAGFRAAATASIGDSNEAHGGGDECTRTIRHAVTNVLKLRNQATFGQKVLHIVSRGVGGRGDRNIRER</sequence>
<protein>
    <submittedName>
        <fullName evidence="1">Uncharacterized protein</fullName>
    </submittedName>
</protein>
<evidence type="ECO:0000313" key="1">
    <source>
        <dbReference type="EMBL" id="MPM49203.1"/>
    </source>
</evidence>
<gene>
    <name evidence="1" type="ORF">SDC9_95931</name>
</gene>
<reference evidence="1" key="1">
    <citation type="submission" date="2019-08" db="EMBL/GenBank/DDBJ databases">
        <authorList>
            <person name="Kucharzyk K."/>
            <person name="Murdoch R.W."/>
            <person name="Higgins S."/>
            <person name="Loffler F."/>
        </authorList>
    </citation>
    <scope>NUCLEOTIDE SEQUENCE</scope>
</reference>
<comment type="caution">
    <text evidence="1">The sequence shown here is derived from an EMBL/GenBank/DDBJ whole genome shotgun (WGS) entry which is preliminary data.</text>
</comment>
<dbReference type="AlphaFoldDB" id="A0A645AED4"/>
<accession>A0A645AED4</accession>